<keyword evidence="4" id="KW-1185">Reference proteome</keyword>
<evidence type="ECO:0000313" key="3">
    <source>
        <dbReference type="EMBL" id="CAG5136768.1"/>
    </source>
</evidence>
<reference evidence="3" key="1">
    <citation type="submission" date="2021-04" db="EMBL/GenBank/DDBJ databases">
        <authorList>
            <consortium name="Molecular Ecology Group"/>
        </authorList>
    </citation>
    <scope>NUCLEOTIDE SEQUENCE</scope>
</reference>
<keyword evidence="2" id="KW-0732">Signal</keyword>
<feature type="chain" id="PRO_5035784014" description="Cholecystokinin" evidence="2">
    <location>
        <begin position="20"/>
        <end position="148"/>
    </location>
</feature>
<gene>
    <name evidence="3" type="ORF">CUNI_LOCUS22326</name>
</gene>
<proteinExistence type="predicted"/>
<sequence>MEIQIVCFILVGCVFAVSAAPANSRRQDIQHLVSLISNIQNLSRIRQTLPSLTNIDTENTAKISYIPELTDLPGSEASEDEESLKKGFLGKPTGPFSKRQGAWSYDYGLGGGRFGKRNYGDYGIGGGRFGRDVDHVDLSDASDAEMSS</sequence>
<accession>A0A8S4A909</accession>
<organism evidence="3 4">
    <name type="scientific">Candidula unifasciata</name>
    <dbReference type="NCBI Taxonomy" id="100452"/>
    <lineage>
        <taxon>Eukaryota</taxon>
        <taxon>Metazoa</taxon>
        <taxon>Spiralia</taxon>
        <taxon>Lophotrochozoa</taxon>
        <taxon>Mollusca</taxon>
        <taxon>Gastropoda</taxon>
        <taxon>Heterobranchia</taxon>
        <taxon>Euthyneura</taxon>
        <taxon>Panpulmonata</taxon>
        <taxon>Eupulmonata</taxon>
        <taxon>Stylommatophora</taxon>
        <taxon>Helicina</taxon>
        <taxon>Helicoidea</taxon>
        <taxon>Geomitridae</taxon>
        <taxon>Candidula</taxon>
    </lineage>
</organism>
<dbReference type="EMBL" id="CAJHNH020008568">
    <property type="protein sequence ID" value="CAG5136768.1"/>
    <property type="molecule type" value="Genomic_DNA"/>
</dbReference>
<evidence type="ECO:0000256" key="2">
    <source>
        <dbReference type="SAM" id="SignalP"/>
    </source>
</evidence>
<evidence type="ECO:0008006" key="5">
    <source>
        <dbReference type="Google" id="ProtNLM"/>
    </source>
</evidence>
<name>A0A8S4A909_9EUPU</name>
<evidence type="ECO:0000256" key="1">
    <source>
        <dbReference type="SAM" id="MobiDB-lite"/>
    </source>
</evidence>
<dbReference type="Proteomes" id="UP000678393">
    <property type="component" value="Unassembled WGS sequence"/>
</dbReference>
<feature type="region of interest" description="Disordered" evidence="1">
    <location>
        <begin position="72"/>
        <end position="92"/>
    </location>
</feature>
<protein>
    <recommendedName>
        <fullName evidence="5">Cholecystokinin</fullName>
    </recommendedName>
</protein>
<dbReference type="OrthoDB" id="6060727at2759"/>
<comment type="caution">
    <text evidence="3">The sequence shown here is derived from an EMBL/GenBank/DDBJ whole genome shotgun (WGS) entry which is preliminary data.</text>
</comment>
<evidence type="ECO:0000313" key="4">
    <source>
        <dbReference type="Proteomes" id="UP000678393"/>
    </source>
</evidence>
<feature type="signal peptide" evidence="2">
    <location>
        <begin position="1"/>
        <end position="19"/>
    </location>
</feature>
<dbReference type="AlphaFoldDB" id="A0A8S4A909"/>